<evidence type="ECO:0000256" key="3">
    <source>
        <dbReference type="RuleBase" id="RU363129"/>
    </source>
</evidence>
<dbReference type="Proteomes" id="UP001186944">
    <property type="component" value="Unassembled WGS sequence"/>
</dbReference>
<gene>
    <name evidence="4" type="ORF">FSP39_013004</name>
</gene>
<comment type="similarity">
    <text evidence="3">Belongs to the glycosyltransferase 11 family.</text>
</comment>
<dbReference type="EMBL" id="VSWD01000004">
    <property type="protein sequence ID" value="KAK3104910.1"/>
    <property type="molecule type" value="Genomic_DNA"/>
</dbReference>
<protein>
    <recommendedName>
        <fullName evidence="3">L-Fucosyltransferase</fullName>
        <ecNumber evidence="3">2.4.1.-</ecNumber>
    </recommendedName>
</protein>
<keyword evidence="3" id="KW-0325">Glycoprotein</keyword>
<dbReference type="GO" id="GO:0008107">
    <property type="term" value="F:galactoside 2-alpha-L-fucosyltransferase activity"/>
    <property type="evidence" value="ECO:0007669"/>
    <property type="project" value="InterPro"/>
</dbReference>
<evidence type="ECO:0000313" key="5">
    <source>
        <dbReference type="Proteomes" id="UP001186944"/>
    </source>
</evidence>
<proteinExistence type="inferred from homology"/>
<dbReference type="GO" id="GO:0005975">
    <property type="term" value="P:carbohydrate metabolic process"/>
    <property type="evidence" value="ECO:0007669"/>
    <property type="project" value="InterPro"/>
</dbReference>
<keyword evidence="2 3" id="KW-0808">Transferase</keyword>
<keyword evidence="1 3" id="KW-0328">Glycosyltransferase</keyword>
<dbReference type="GO" id="GO:0032580">
    <property type="term" value="C:Golgi cisterna membrane"/>
    <property type="evidence" value="ECO:0007669"/>
    <property type="project" value="UniProtKB-SubCell"/>
</dbReference>
<keyword evidence="5" id="KW-1185">Reference proteome</keyword>
<accession>A0AA88YGV7</accession>
<dbReference type="AlphaFoldDB" id="A0AA88YGV7"/>
<evidence type="ECO:0000313" key="4">
    <source>
        <dbReference type="EMBL" id="KAK3104910.1"/>
    </source>
</evidence>
<name>A0AA88YGV7_PINIB</name>
<dbReference type="EC" id="2.4.1.-" evidence="3"/>
<evidence type="ECO:0000256" key="1">
    <source>
        <dbReference type="ARBA" id="ARBA00022676"/>
    </source>
</evidence>
<comment type="caution">
    <text evidence="4">The sequence shown here is derived from an EMBL/GenBank/DDBJ whole genome shotgun (WGS) entry which is preliminary data.</text>
</comment>
<dbReference type="PANTHER" id="PTHR11927:SF9">
    <property type="entry name" value="L-FUCOSYLTRANSFERASE"/>
    <property type="match status" value="1"/>
</dbReference>
<organism evidence="4 5">
    <name type="scientific">Pinctada imbricata</name>
    <name type="common">Atlantic pearl-oyster</name>
    <name type="synonym">Pinctada martensii</name>
    <dbReference type="NCBI Taxonomy" id="66713"/>
    <lineage>
        <taxon>Eukaryota</taxon>
        <taxon>Metazoa</taxon>
        <taxon>Spiralia</taxon>
        <taxon>Lophotrochozoa</taxon>
        <taxon>Mollusca</taxon>
        <taxon>Bivalvia</taxon>
        <taxon>Autobranchia</taxon>
        <taxon>Pteriomorphia</taxon>
        <taxon>Pterioida</taxon>
        <taxon>Pterioidea</taxon>
        <taxon>Pteriidae</taxon>
        <taxon>Pinctada</taxon>
    </lineage>
</organism>
<evidence type="ECO:0000256" key="2">
    <source>
        <dbReference type="ARBA" id="ARBA00022679"/>
    </source>
</evidence>
<reference evidence="4" key="1">
    <citation type="submission" date="2019-08" db="EMBL/GenBank/DDBJ databases">
        <title>The improved chromosome-level genome for the pearl oyster Pinctada fucata martensii using PacBio sequencing and Hi-C.</title>
        <authorList>
            <person name="Zheng Z."/>
        </authorList>
    </citation>
    <scope>NUCLEOTIDE SEQUENCE</scope>
    <source>
        <strain evidence="4">ZZ-2019</strain>
        <tissue evidence="4">Adductor muscle</tissue>
    </source>
</reference>
<dbReference type="PANTHER" id="PTHR11927">
    <property type="entry name" value="GALACTOSIDE 2-L-FUCOSYLTRANSFERASE"/>
    <property type="match status" value="1"/>
</dbReference>
<keyword evidence="3" id="KW-0333">Golgi apparatus</keyword>
<sequence>MPNVKYYNKAREYFKSRHKNVKFVVLTSPDLTSRKWCKDNLINKTNDTFLLPENAVEIDMFILINSDHVIISTGTFGWWGAWLNKKATVVKWNNLSGDRKWNSSDIYPDHWILLDGPDLGNYKHYKKWLSV</sequence>
<keyword evidence="3" id="KW-0735">Signal-anchor</keyword>
<comment type="subcellular location">
    <subcellularLocation>
        <location evidence="3">Golgi apparatus</location>
        <location evidence="3">Golgi stack membrane</location>
        <topology evidence="3">Single-pass type II membrane protein</topology>
    </subcellularLocation>
</comment>
<comment type="pathway">
    <text evidence="3">Protein modification; protein glycosylation.</text>
</comment>
<keyword evidence="3" id="KW-0812">Transmembrane</keyword>
<dbReference type="InterPro" id="IPR002516">
    <property type="entry name" value="Glyco_trans_11"/>
</dbReference>
<dbReference type="Pfam" id="PF01531">
    <property type="entry name" value="Glyco_transf_11"/>
    <property type="match status" value="1"/>
</dbReference>